<dbReference type="Pfam" id="PF16859">
    <property type="entry name" value="TetR_C_11"/>
    <property type="match status" value="1"/>
</dbReference>
<dbReference type="InterPro" id="IPR009057">
    <property type="entry name" value="Homeodomain-like_sf"/>
</dbReference>
<dbReference type="InterPro" id="IPR050109">
    <property type="entry name" value="HTH-type_TetR-like_transc_reg"/>
</dbReference>
<evidence type="ECO:0000259" key="5">
    <source>
        <dbReference type="PROSITE" id="PS50977"/>
    </source>
</evidence>
<evidence type="ECO:0000256" key="4">
    <source>
        <dbReference type="PROSITE-ProRule" id="PRU00335"/>
    </source>
</evidence>
<name>A0A4V2YKP4_9ACTN</name>
<dbReference type="Gene3D" id="1.10.10.60">
    <property type="entry name" value="Homeodomain-like"/>
    <property type="match status" value="1"/>
</dbReference>
<keyword evidence="3" id="KW-0804">Transcription</keyword>
<dbReference type="SUPFAM" id="SSF48498">
    <property type="entry name" value="Tetracyclin repressor-like, C-terminal domain"/>
    <property type="match status" value="1"/>
</dbReference>
<proteinExistence type="predicted"/>
<evidence type="ECO:0000256" key="1">
    <source>
        <dbReference type="ARBA" id="ARBA00023015"/>
    </source>
</evidence>
<evidence type="ECO:0000256" key="2">
    <source>
        <dbReference type="ARBA" id="ARBA00023125"/>
    </source>
</evidence>
<dbReference type="PANTHER" id="PTHR30055">
    <property type="entry name" value="HTH-TYPE TRANSCRIPTIONAL REGULATOR RUTR"/>
    <property type="match status" value="1"/>
</dbReference>
<evidence type="ECO:0000313" key="7">
    <source>
        <dbReference type="Proteomes" id="UP000295302"/>
    </source>
</evidence>
<keyword evidence="2 4" id="KW-0238">DNA-binding</keyword>
<evidence type="ECO:0000313" key="6">
    <source>
        <dbReference type="EMBL" id="TDD43097.1"/>
    </source>
</evidence>
<dbReference type="PRINTS" id="PR00455">
    <property type="entry name" value="HTHTETR"/>
</dbReference>
<dbReference type="Pfam" id="PF00440">
    <property type="entry name" value="TetR_N"/>
    <property type="match status" value="1"/>
</dbReference>
<dbReference type="InterPro" id="IPR011075">
    <property type="entry name" value="TetR_C"/>
</dbReference>
<dbReference type="FunFam" id="1.10.10.60:FF:000141">
    <property type="entry name" value="TetR family transcriptional regulator"/>
    <property type="match status" value="1"/>
</dbReference>
<keyword evidence="7" id="KW-1185">Reference proteome</keyword>
<dbReference type="GO" id="GO:0000976">
    <property type="term" value="F:transcription cis-regulatory region binding"/>
    <property type="evidence" value="ECO:0007669"/>
    <property type="project" value="TreeGrafter"/>
</dbReference>
<dbReference type="OrthoDB" id="9796019at2"/>
<gene>
    <name evidence="6" type="ORF">E1286_29465</name>
</gene>
<keyword evidence="1" id="KW-0805">Transcription regulation</keyword>
<reference evidence="6 7" key="1">
    <citation type="submission" date="2019-03" db="EMBL/GenBank/DDBJ databases">
        <title>Draft genome sequences of novel Actinobacteria.</title>
        <authorList>
            <person name="Sahin N."/>
            <person name="Ay H."/>
            <person name="Saygin H."/>
        </authorList>
    </citation>
    <scope>NUCLEOTIDE SEQUENCE [LARGE SCALE GENOMIC DNA]</scope>
    <source>
        <strain evidence="6 7">CH32</strain>
    </source>
</reference>
<evidence type="ECO:0000256" key="3">
    <source>
        <dbReference type="ARBA" id="ARBA00023163"/>
    </source>
</evidence>
<dbReference type="Proteomes" id="UP000295302">
    <property type="component" value="Unassembled WGS sequence"/>
</dbReference>
<dbReference type="Gene3D" id="1.10.357.10">
    <property type="entry name" value="Tetracycline Repressor, domain 2"/>
    <property type="match status" value="1"/>
</dbReference>
<dbReference type="InterPro" id="IPR036271">
    <property type="entry name" value="Tet_transcr_reg_TetR-rel_C_sf"/>
</dbReference>
<dbReference type="PROSITE" id="PS50977">
    <property type="entry name" value="HTH_TETR_2"/>
    <property type="match status" value="1"/>
</dbReference>
<dbReference type="AlphaFoldDB" id="A0A4V2YKP4"/>
<dbReference type="PANTHER" id="PTHR30055:SF148">
    <property type="entry name" value="TETR-FAMILY TRANSCRIPTIONAL REGULATOR"/>
    <property type="match status" value="1"/>
</dbReference>
<feature type="DNA-binding region" description="H-T-H motif" evidence="4">
    <location>
        <begin position="41"/>
        <end position="60"/>
    </location>
</feature>
<accession>A0A4V2YKP4</accession>
<dbReference type="EMBL" id="SMKQ01000117">
    <property type="protein sequence ID" value="TDD43097.1"/>
    <property type="molecule type" value="Genomic_DNA"/>
</dbReference>
<dbReference type="InterPro" id="IPR001647">
    <property type="entry name" value="HTH_TetR"/>
</dbReference>
<protein>
    <submittedName>
        <fullName evidence="6">TetR/AcrR family transcriptional regulator</fullName>
    </submittedName>
</protein>
<sequence length="220" mass="24511">MMSETSSGQVRRGRPRSEKARQEILDAAAELLLERGLEAVSMDAVAERAGVSKATIYRWWRTKETLALDALYQEWAAMRPGVRDTGSLRGDLLSLLRPWVRIVSARPYGRIIAALISEAHTDPAFAEQYRAHFVEPRREWARVIIRRAIGRGEIAASTRIEVAVDLLYGSFYHRLLHGHAPLTETFVREVVDMLISGLGGPPVEGPAEAESVEGPARSNR</sequence>
<comment type="caution">
    <text evidence="6">The sequence shown here is derived from an EMBL/GenBank/DDBJ whole genome shotgun (WGS) entry which is preliminary data.</text>
</comment>
<dbReference type="GO" id="GO:0003700">
    <property type="term" value="F:DNA-binding transcription factor activity"/>
    <property type="evidence" value="ECO:0007669"/>
    <property type="project" value="TreeGrafter"/>
</dbReference>
<feature type="domain" description="HTH tetR-type" evidence="5">
    <location>
        <begin position="18"/>
        <end position="78"/>
    </location>
</feature>
<dbReference type="RefSeq" id="WP_132617646.1">
    <property type="nucleotide sequence ID" value="NZ_SMKQ01000117.1"/>
</dbReference>
<organism evidence="6 7">
    <name type="scientific">Nonomuraea terrae</name>
    <dbReference type="NCBI Taxonomy" id="2530383"/>
    <lineage>
        <taxon>Bacteria</taxon>
        <taxon>Bacillati</taxon>
        <taxon>Actinomycetota</taxon>
        <taxon>Actinomycetes</taxon>
        <taxon>Streptosporangiales</taxon>
        <taxon>Streptosporangiaceae</taxon>
        <taxon>Nonomuraea</taxon>
    </lineage>
</organism>
<dbReference type="SUPFAM" id="SSF46689">
    <property type="entry name" value="Homeodomain-like"/>
    <property type="match status" value="1"/>
</dbReference>
<dbReference type="GO" id="GO:0045892">
    <property type="term" value="P:negative regulation of DNA-templated transcription"/>
    <property type="evidence" value="ECO:0007669"/>
    <property type="project" value="UniProtKB-ARBA"/>
</dbReference>